<evidence type="ECO:0000313" key="8">
    <source>
        <dbReference type="Proteomes" id="UP000266206"/>
    </source>
</evidence>
<accession>A0A3A1YQ09</accession>
<dbReference type="InterPro" id="IPR032466">
    <property type="entry name" value="Metal_Hydrolase"/>
</dbReference>
<evidence type="ECO:0000313" key="7">
    <source>
        <dbReference type="EMBL" id="RIY40282.1"/>
    </source>
</evidence>
<feature type="domain" description="Adenosine deaminase" evidence="6">
    <location>
        <begin position="14"/>
        <end position="337"/>
    </location>
</feature>
<evidence type="ECO:0000256" key="4">
    <source>
        <dbReference type="ARBA" id="ARBA00023080"/>
    </source>
</evidence>
<dbReference type="Proteomes" id="UP000266206">
    <property type="component" value="Unassembled WGS sequence"/>
</dbReference>
<dbReference type="Gene3D" id="3.20.20.140">
    <property type="entry name" value="Metal-dependent hydrolases"/>
    <property type="match status" value="1"/>
</dbReference>
<dbReference type="InterPro" id="IPR001365">
    <property type="entry name" value="A_deaminase_dom"/>
</dbReference>
<gene>
    <name evidence="7" type="ORF">CJP73_11730</name>
</gene>
<dbReference type="NCBIfam" id="TIGR01430">
    <property type="entry name" value="aden_deam"/>
    <property type="match status" value="1"/>
</dbReference>
<feature type="active site" description="Proton donor" evidence="5">
    <location>
        <position position="206"/>
    </location>
</feature>
<dbReference type="CDD" id="cd01320">
    <property type="entry name" value="ADA"/>
    <property type="match status" value="1"/>
</dbReference>
<dbReference type="GO" id="GO:0006146">
    <property type="term" value="P:adenine catabolic process"/>
    <property type="evidence" value="ECO:0007669"/>
    <property type="project" value="UniProtKB-UniRule"/>
</dbReference>
<reference evidence="7 8" key="1">
    <citation type="submission" date="2017-08" db="EMBL/GenBank/DDBJ databases">
        <title>Pusillimonas indicus sp. nov., a member of the family Alcaligenaceae isolated from surface seawater.</title>
        <authorList>
            <person name="Li J."/>
        </authorList>
    </citation>
    <scope>NUCLEOTIDE SEQUENCE [LARGE SCALE GENOMIC DNA]</scope>
    <source>
        <strain evidence="7 8">L52-1-41</strain>
    </source>
</reference>
<dbReference type="Pfam" id="PF00962">
    <property type="entry name" value="A_deaminase"/>
    <property type="match status" value="1"/>
</dbReference>
<dbReference type="EMBL" id="NQYH01000010">
    <property type="protein sequence ID" value="RIY40282.1"/>
    <property type="molecule type" value="Genomic_DNA"/>
</dbReference>
<dbReference type="OrthoDB" id="105475at2"/>
<dbReference type="PANTHER" id="PTHR43114:SF6">
    <property type="entry name" value="ADENINE DEAMINASE"/>
    <property type="match status" value="1"/>
</dbReference>
<feature type="binding site" evidence="5">
    <location>
        <position position="284"/>
    </location>
    <ligand>
        <name>Zn(2+)</name>
        <dbReference type="ChEBI" id="CHEBI:29105"/>
        <note>catalytic</note>
    </ligand>
</feature>
<dbReference type="GO" id="GO:0005829">
    <property type="term" value="C:cytosol"/>
    <property type="evidence" value="ECO:0007669"/>
    <property type="project" value="TreeGrafter"/>
</dbReference>
<dbReference type="GO" id="GO:0043103">
    <property type="term" value="P:hypoxanthine salvage"/>
    <property type="evidence" value="ECO:0007669"/>
    <property type="project" value="UniProtKB-UniRule"/>
</dbReference>
<proteinExistence type="inferred from homology"/>
<organism evidence="7 8">
    <name type="scientific">Neopusillimonas maritima</name>
    <dbReference type="NCBI Taxonomy" id="2026239"/>
    <lineage>
        <taxon>Bacteria</taxon>
        <taxon>Pseudomonadati</taxon>
        <taxon>Pseudomonadota</taxon>
        <taxon>Betaproteobacteria</taxon>
        <taxon>Burkholderiales</taxon>
        <taxon>Alcaligenaceae</taxon>
        <taxon>Neopusillimonas</taxon>
    </lineage>
</organism>
<dbReference type="SUPFAM" id="SSF51556">
    <property type="entry name" value="Metallo-dependent hydrolases"/>
    <property type="match status" value="1"/>
</dbReference>
<dbReference type="NCBIfam" id="NF006850">
    <property type="entry name" value="PRK09358.1-6"/>
    <property type="match status" value="1"/>
</dbReference>
<evidence type="ECO:0000259" key="6">
    <source>
        <dbReference type="Pfam" id="PF00962"/>
    </source>
</evidence>
<sequence length="340" mass="38452">MIDPKLNEFIVALPKAELHLHIEGTLEPELIFELARRNNIKLNYASEGELRRAYAFKDLQSFLDLYYAGASVLITERDFYDMTMAYLKRAQADGVCHTEIMFDPQTHTERGVAIETVFAGIARAVREMQQQAGLTSYLLMSFLRHLSEESAFETLEAALPLREQYKDIWVGIGLDSAEVGNPPDKFQRVFTRCKELGFRLVAHAGEEGPPQYVRDALDLLHVDRIDHGVRSEEDPDLVKRLIREQIPLTVCPLSNLKLCVVDDMHDHNIARLLRQGLVVTVNSDDPAYFGGYVGDNYRAIATSLKLSKAELAKLADNSLVASFLPGYRKSQLRQQLQAML</sequence>
<comment type="cofactor">
    <cofactor evidence="5">
        <name>Zn(2+)</name>
        <dbReference type="ChEBI" id="CHEBI:29105"/>
    </cofactor>
    <text evidence="5">Binds 1 zinc ion per subunit.</text>
</comment>
<dbReference type="GO" id="GO:0009117">
    <property type="term" value="P:nucleotide metabolic process"/>
    <property type="evidence" value="ECO:0007669"/>
    <property type="project" value="UniProtKB-KW"/>
</dbReference>
<dbReference type="InterPro" id="IPR028892">
    <property type="entry name" value="ADE"/>
</dbReference>
<keyword evidence="2 5" id="KW-0378">Hydrolase</keyword>
<evidence type="ECO:0000256" key="2">
    <source>
        <dbReference type="ARBA" id="ARBA00022801"/>
    </source>
</evidence>
<dbReference type="InterPro" id="IPR006330">
    <property type="entry name" value="Ado/ade_deaminase"/>
</dbReference>
<dbReference type="RefSeq" id="WP_119516580.1">
    <property type="nucleotide sequence ID" value="NZ_NQYH01000010.1"/>
</dbReference>
<evidence type="ECO:0000256" key="3">
    <source>
        <dbReference type="ARBA" id="ARBA00022833"/>
    </source>
</evidence>
<dbReference type="PANTHER" id="PTHR43114">
    <property type="entry name" value="ADENINE DEAMINASE"/>
    <property type="match status" value="1"/>
</dbReference>
<dbReference type="GO" id="GO:0008270">
    <property type="term" value="F:zinc ion binding"/>
    <property type="evidence" value="ECO:0007669"/>
    <property type="project" value="UniProtKB-UniRule"/>
</dbReference>
<feature type="binding site" evidence="5">
    <location>
        <position position="203"/>
    </location>
    <ligand>
        <name>Zn(2+)</name>
        <dbReference type="ChEBI" id="CHEBI:29105"/>
        <note>catalytic</note>
    </ligand>
</feature>
<dbReference type="EC" id="3.5.4.2" evidence="5"/>
<keyword evidence="3 5" id="KW-0862">Zinc</keyword>
<feature type="binding site" evidence="5">
    <location>
        <position position="285"/>
    </location>
    <ligand>
        <name>substrate</name>
    </ligand>
</feature>
<dbReference type="FunFam" id="3.20.20.140:FF:000039">
    <property type="entry name" value="Adenine deaminase"/>
    <property type="match status" value="1"/>
</dbReference>
<evidence type="ECO:0000256" key="1">
    <source>
        <dbReference type="ARBA" id="ARBA00022723"/>
    </source>
</evidence>
<keyword evidence="1 5" id="KW-0479">Metal-binding</keyword>
<comment type="similarity">
    <text evidence="5">Belongs to the metallo-dependent hydrolases superfamily. Adenosine and AMP deaminases family. Adenine deaminase type 2 subfamily.</text>
</comment>
<keyword evidence="4 5" id="KW-0546">Nucleotide metabolism</keyword>
<comment type="function">
    <text evidence="5">Catalyzes the hydrolytic deamination of adenine to hypoxanthine. Plays an important role in the purine salvage pathway and in nitrogen catabolism.</text>
</comment>
<feature type="site" description="Important for catalytic activity" evidence="5">
    <location>
        <position position="227"/>
    </location>
</feature>
<feature type="binding site" evidence="5">
    <location>
        <position position="19"/>
    </location>
    <ligand>
        <name>Zn(2+)</name>
        <dbReference type="ChEBI" id="CHEBI:29105"/>
        <note>catalytic</note>
    </ligand>
</feature>
<dbReference type="AlphaFoldDB" id="A0A3A1YQ09"/>
<comment type="caution">
    <text evidence="7">The sequence shown here is derived from an EMBL/GenBank/DDBJ whole genome shotgun (WGS) entry which is preliminary data.</text>
</comment>
<evidence type="ECO:0000256" key="5">
    <source>
        <dbReference type="HAMAP-Rule" id="MF_01962"/>
    </source>
</evidence>
<feature type="binding site" evidence="5">
    <location>
        <position position="21"/>
    </location>
    <ligand>
        <name>Zn(2+)</name>
        <dbReference type="ChEBI" id="CHEBI:29105"/>
        <note>catalytic</note>
    </ligand>
</feature>
<dbReference type="HAMAP" id="MF_01962">
    <property type="entry name" value="Adenine_deaminase"/>
    <property type="match status" value="1"/>
</dbReference>
<comment type="catalytic activity">
    <reaction evidence="5">
        <text>adenine + H2O + H(+) = hypoxanthine + NH4(+)</text>
        <dbReference type="Rhea" id="RHEA:23688"/>
        <dbReference type="ChEBI" id="CHEBI:15377"/>
        <dbReference type="ChEBI" id="CHEBI:15378"/>
        <dbReference type="ChEBI" id="CHEBI:16708"/>
        <dbReference type="ChEBI" id="CHEBI:17368"/>
        <dbReference type="ChEBI" id="CHEBI:28938"/>
        <dbReference type="EC" id="3.5.4.2"/>
    </reaction>
</comment>
<protein>
    <recommendedName>
        <fullName evidence="5">Adenine deaminase</fullName>
        <shortName evidence="5">ADE</shortName>
        <ecNumber evidence="5">3.5.4.2</ecNumber>
    </recommendedName>
    <alternativeName>
        <fullName evidence="5">Adenine aminohydrolase</fullName>
        <shortName evidence="5">AAH</shortName>
    </alternativeName>
</protein>
<name>A0A3A1YQ09_9BURK</name>
<dbReference type="GO" id="GO:0000034">
    <property type="term" value="F:adenine deaminase activity"/>
    <property type="evidence" value="ECO:0007669"/>
    <property type="project" value="UniProtKB-UniRule"/>
</dbReference>